<accession>A0ABT1YAN1</accession>
<dbReference type="Gene3D" id="3.40.50.1820">
    <property type="entry name" value="alpha/beta hydrolase"/>
    <property type="match status" value="1"/>
</dbReference>
<comment type="caution">
    <text evidence="2">The sequence shown here is derived from an EMBL/GenBank/DDBJ whole genome shotgun (WGS) entry which is preliminary data.</text>
</comment>
<dbReference type="Proteomes" id="UP001524944">
    <property type="component" value="Unassembled WGS sequence"/>
</dbReference>
<sequence>MKYKEFGDKINPTIILLHGGGLSWWSFTDLIHLLKEDFHIVTPIIDGHGEDGETPFISIKDSAQKLIQYIDEKHKGKVFAVCGLSLGAQIVVEILSQRADIAKYAVVESALVVPPTGVIRFMVKSGSLFYGLIRQRWFARIQAKALYVPESLFDQYHRDSQNISKESLINIFTRNTDYTAPDTLKNTKAKVLIIIDGEEVRIMDKSVRKLMSVLPHSRVCIVPGMKHGELSLARCKEYLALIKQFMV</sequence>
<evidence type="ECO:0000259" key="1">
    <source>
        <dbReference type="Pfam" id="PF12697"/>
    </source>
</evidence>
<evidence type="ECO:0000313" key="3">
    <source>
        <dbReference type="Proteomes" id="UP001524944"/>
    </source>
</evidence>
<dbReference type="SUPFAM" id="SSF53474">
    <property type="entry name" value="alpha/beta-Hydrolases"/>
    <property type="match status" value="1"/>
</dbReference>
<dbReference type="RefSeq" id="WP_257914270.1">
    <property type="nucleotide sequence ID" value="NZ_JANPWE010000019.1"/>
</dbReference>
<organism evidence="2 3">
    <name type="scientific">Dehalobacterium formicoaceticum</name>
    <dbReference type="NCBI Taxonomy" id="51515"/>
    <lineage>
        <taxon>Bacteria</taxon>
        <taxon>Bacillati</taxon>
        <taxon>Bacillota</taxon>
        <taxon>Clostridia</taxon>
        <taxon>Eubacteriales</taxon>
        <taxon>Peptococcaceae</taxon>
        <taxon>Dehalobacterium</taxon>
    </lineage>
</organism>
<keyword evidence="3" id="KW-1185">Reference proteome</keyword>
<name>A0ABT1YAN1_9FIRM</name>
<gene>
    <name evidence="2" type="ORF">NVS47_16810</name>
</gene>
<feature type="domain" description="AB hydrolase-1" evidence="1">
    <location>
        <begin position="14"/>
        <end position="230"/>
    </location>
</feature>
<proteinExistence type="predicted"/>
<dbReference type="Pfam" id="PF12697">
    <property type="entry name" value="Abhydrolase_6"/>
    <property type="match status" value="1"/>
</dbReference>
<reference evidence="2 3" key="1">
    <citation type="submission" date="2022-08" db="EMBL/GenBank/DDBJ databases">
        <title>Proteogenomics of the novel Dehalobacterium formicoaceticum strain EZ94 highlights a key role of methyltransferases during anaerobic dichloromethane degradation.</title>
        <authorList>
            <person name="Wasmund K."/>
        </authorList>
    </citation>
    <scope>NUCLEOTIDE SEQUENCE [LARGE SCALE GENOMIC DNA]</scope>
    <source>
        <strain evidence="2 3">EZ94</strain>
    </source>
</reference>
<dbReference type="InterPro" id="IPR029058">
    <property type="entry name" value="AB_hydrolase_fold"/>
</dbReference>
<dbReference type="EMBL" id="JANPWE010000019">
    <property type="protein sequence ID" value="MCR6547150.1"/>
    <property type="molecule type" value="Genomic_DNA"/>
</dbReference>
<dbReference type="GO" id="GO:0016787">
    <property type="term" value="F:hydrolase activity"/>
    <property type="evidence" value="ECO:0007669"/>
    <property type="project" value="UniProtKB-KW"/>
</dbReference>
<protein>
    <submittedName>
        <fullName evidence="2">Alpha/beta hydrolase</fullName>
    </submittedName>
</protein>
<keyword evidence="2" id="KW-0378">Hydrolase</keyword>
<evidence type="ECO:0000313" key="2">
    <source>
        <dbReference type="EMBL" id="MCR6547150.1"/>
    </source>
</evidence>
<dbReference type="InterPro" id="IPR000073">
    <property type="entry name" value="AB_hydrolase_1"/>
</dbReference>